<dbReference type="GO" id="GO:0002098">
    <property type="term" value="P:tRNA wobble uridine modification"/>
    <property type="evidence" value="ECO:0007669"/>
    <property type="project" value="TreeGrafter"/>
</dbReference>
<feature type="region of interest" description="tRNA (mnm(5)s(2)U34)-methyltransferase" evidence="10">
    <location>
        <begin position="1"/>
        <end position="238"/>
    </location>
</feature>
<feature type="domain" description="MnmC-like methyltransferase" evidence="12">
    <location>
        <begin position="118"/>
        <end position="235"/>
    </location>
</feature>
<keyword evidence="14" id="KW-1185">Reference proteome</keyword>
<evidence type="ECO:0000256" key="5">
    <source>
        <dbReference type="ARBA" id="ARBA00022691"/>
    </source>
</evidence>
<comment type="similarity">
    <text evidence="10">In the C-terminal section; belongs to the DAO family.</text>
</comment>
<comment type="subcellular location">
    <subcellularLocation>
        <location evidence="10">Cytoplasm</location>
    </subcellularLocation>
</comment>
<organism evidence="13 14">
    <name type="scientific">Methylobacillus rhizosphaerae</name>
    <dbReference type="NCBI Taxonomy" id="551994"/>
    <lineage>
        <taxon>Bacteria</taxon>
        <taxon>Pseudomonadati</taxon>
        <taxon>Pseudomonadota</taxon>
        <taxon>Betaproteobacteria</taxon>
        <taxon>Nitrosomonadales</taxon>
        <taxon>Methylophilaceae</taxon>
        <taxon>Methylobacillus</taxon>
    </lineage>
</organism>
<dbReference type="EC" id="1.5.-.-" evidence="10"/>
<keyword evidence="5 10" id="KW-0949">S-adenosyl-L-methionine</keyword>
<dbReference type="InterPro" id="IPR047785">
    <property type="entry name" value="tRNA_MNMC2"/>
</dbReference>
<dbReference type="PANTHER" id="PTHR13847:SF283">
    <property type="entry name" value="TRNA 5-METHYLAMINOMETHYL-2-THIOURIDINE BIOSYNTHESIS BIFUNCTIONAL PROTEIN MNMC"/>
    <property type="match status" value="1"/>
</dbReference>
<dbReference type="SUPFAM" id="SSF54373">
    <property type="entry name" value="FAD-linked reductases, C-terminal domain"/>
    <property type="match status" value="1"/>
</dbReference>
<dbReference type="HAMAP" id="MF_01102">
    <property type="entry name" value="MnmC"/>
    <property type="match status" value="1"/>
</dbReference>
<dbReference type="Pfam" id="PF01266">
    <property type="entry name" value="DAO"/>
    <property type="match status" value="1"/>
</dbReference>
<evidence type="ECO:0000259" key="11">
    <source>
        <dbReference type="Pfam" id="PF01266"/>
    </source>
</evidence>
<keyword evidence="2 10" id="KW-0489">Methyltransferase</keyword>
<name>A0A238YLV4_9PROT</name>
<dbReference type="Gene3D" id="3.50.50.60">
    <property type="entry name" value="FAD/NAD(P)-binding domain"/>
    <property type="match status" value="1"/>
</dbReference>
<dbReference type="RefSeq" id="WP_089374857.1">
    <property type="nucleotide sequence ID" value="NZ_FZOA01000002.1"/>
</dbReference>
<evidence type="ECO:0000256" key="3">
    <source>
        <dbReference type="ARBA" id="ARBA00022630"/>
    </source>
</evidence>
<proteinExistence type="inferred from homology"/>
<dbReference type="InterPro" id="IPR023032">
    <property type="entry name" value="tRNA_MAMT_biosynth_bifunc_MnmC"/>
</dbReference>
<evidence type="ECO:0000256" key="4">
    <source>
        <dbReference type="ARBA" id="ARBA00022679"/>
    </source>
</evidence>
<dbReference type="NCBIfam" id="TIGR03197">
    <property type="entry name" value="MnmC_Cterm"/>
    <property type="match status" value="1"/>
</dbReference>
<comment type="catalytic activity">
    <reaction evidence="10">
        <text>5-aminomethyl-2-thiouridine(34) in tRNA + S-adenosyl-L-methionine = 5-methylaminomethyl-2-thiouridine(34) in tRNA + S-adenosyl-L-homocysteine + H(+)</text>
        <dbReference type="Rhea" id="RHEA:19569"/>
        <dbReference type="Rhea" id="RHEA-COMP:10195"/>
        <dbReference type="Rhea" id="RHEA-COMP:10197"/>
        <dbReference type="ChEBI" id="CHEBI:15378"/>
        <dbReference type="ChEBI" id="CHEBI:57856"/>
        <dbReference type="ChEBI" id="CHEBI:59789"/>
        <dbReference type="ChEBI" id="CHEBI:74454"/>
        <dbReference type="ChEBI" id="CHEBI:74455"/>
        <dbReference type="EC" id="2.1.1.61"/>
    </reaction>
</comment>
<dbReference type="OrthoDB" id="9786494at2"/>
<dbReference type="InterPro" id="IPR006076">
    <property type="entry name" value="FAD-dep_OxRdtase"/>
</dbReference>
<dbReference type="GO" id="GO:0050660">
    <property type="term" value="F:flavin adenine dinucleotide binding"/>
    <property type="evidence" value="ECO:0007669"/>
    <property type="project" value="UniProtKB-UniRule"/>
</dbReference>
<dbReference type="EC" id="2.1.1.61" evidence="10"/>
<dbReference type="InterPro" id="IPR017610">
    <property type="entry name" value="tRNA_S-uridine_synth_MnmC_C"/>
</dbReference>
<dbReference type="Proteomes" id="UP000198305">
    <property type="component" value="Unassembled WGS sequence"/>
</dbReference>
<feature type="region of interest" description="FAD-dependent cmnm(5)s(2)U34 oxidoreductase" evidence="10">
    <location>
        <begin position="253"/>
        <end position="660"/>
    </location>
</feature>
<dbReference type="Gene3D" id="3.40.50.150">
    <property type="entry name" value="Vaccinia Virus protein VP39"/>
    <property type="match status" value="1"/>
</dbReference>
<keyword evidence="3 10" id="KW-0285">Flavoprotein</keyword>
<keyword evidence="7 10" id="KW-0274">FAD</keyword>
<comment type="similarity">
    <text evidence="10">In the N-terminal section; belongs to the methyltransferase superfamily. tRNA (mnm(5)s(2)U34)-methyltransferase family.</text>
</comment>
<dbReference type="Pfam" id="PF05430">
    <property type="entry name" value="Methyltransf_30"/>
    <property type="match status" value="1"/>
</dbReference>
<evidence type="ECO:0000256" key="9">
    <source>
        <dbReference type="ARBA" id="ARBA00023268"/>
    </source>
</evidence>
<gene>
    <name evidence="10" type="primary">mnmC</name>
    <name evidence="13" type="ORF">SAMN05192560_0722</name>
</gene>
<keyword evidence="8 10" id="KW-0560">Oxidoreductase</keyword>
<sequence length="660" mass="72595">MSTHADTLHHQATLEWREGQPYSPVFGDVYFSRDSGLDETRHVFLQHNQLQERWQCLQQPCFTIVETGFGTGLNFLCAWQLWEQTAPADARLHFVSVEKYPLSHEDLARALALWPSLGSYRDALLAQYKQIVPGWQRLVFASGKVQLILIVGDVLDCLPRLGAHADAWFLDGFAPSRNPDMWQPALFSNMAAHSHAETTFATFTSAGIVKRGLQAAGFEVHKVAGHGRKREMLCGRFTKNKRLAPQPGRAIVIGGGIAGTATSRALAERGWQVTLMEQENTVGQKASGNPLGVLYPKLTRQDVPLGRLSLNGYLHSLRLLQLLGLQQQGQHDRCGMLQLAYDEREQERCDTIAAQGYTPELLRRVNAEEASQLAGTALLHDALYFPEAAWVRPRAYCEALASHPSITTMFTTHASRLQQTPDGWQVWSQHTLLAEAEIVILANANQIMDFSQSAHLPLSAVRGQVSQLQPLTDTPPLRTLLCSDGYIGPLLPDGYCLGATFTPDDHDTSVRAADHELNLAMLARTAPELYASLMPQIPQGRAAIRCTSPDYLPLVGPLFDYAQLQARPPRYTADPVSSLPWLPGLYVNTGHGSKGLTTAPLAAEILACAISGEPAPVDTALLAALDPNRFALRQYGLKRLVQGLACYPAHIMECQQDASI</sequence>
<dbReference type="InterPro" id="IPR029063">
    <property type="entry name" value="SAM-dependent_MTases_sf"/>
</dbReference>
<evidence type="ECO:0000256" key="1">
    <source>
        <dbReference type="ARBA" id="ARBA00022490"/>
    </source>
</evidence>
<keyword evidence="6 10" id="KW-0819">tRNA processing</keyword>
<protein>
    <recommendedName>
        <fullName evidence="10">tRNA 5-methylaminomethyl-2-thiouridine biosynthesis bifunctional protein MnmC</fullName>
        <shortName evidence="10">tRNA mnm(5)s(2)U biosynthesis bifunctional protein</shortName>
    </recommendedName>
    <domain>
        <recommendedName>
            <fullName evidence="10">tRNA (mnm(5)s(2)U34)-methyltransferase</fullName>
            <ecNumber evidence="10">2.1.1.61</ecNumber>
        </recommendedName>
    </domain>
    <domain>
        <recommendedName>
            <fullName evidence="10">FAD-dependent cmnm(5)s(2)U34 oxidoreductase</fullName>
            <ecNumber evidence="10">1.5.-.-</ecNumber>
        </recommendedName>
    </domain>
</protein>
<evidence type="ECO:0000313" key="13">
    <source>
        <dbReference type="EMBL" id="SNR72097.1"/>
    </source>
</evidence>
<evidence type="ECO:0000256" key="6">
    <source>
        <dbReference type="ARBA" id="ARBA00022694"/>
    </source>
</evidence>
<evidence type="ECO:0000256" key="2">
    <source>
        <dbReference type="ARBA" id="ARBA00022603"/>
    </source>
</evidence>
<evidence type="ECO:0000256" key="8">
    <source>
        <dbReference type="ARBA" id="ARBA00023002"/>
    </source>
</evidence>
<feature type="domain" description="FAD dependent oxidoreductase" evidence="11">
    <location>
        <begin position="250"/>
        <end position="607"/>
    </location>
</feature>
<dbReference type="NCBIfam" id="NF033855">
    <property type="entry name" value="tRNA_MNMC2"/>
    <property type="match status" value="1"/>
</dbReference>
<comment type="cofactor">
    <cofactor evidence="10">
        <name>FAD</name>
        <dbReference type="ChEBI" id="CHEBI:57692"/>
    </cofactor>
</comment>
<dbReference type="GO" id="GO:0005737">
    <property type="term" value="C:cytoplasm"/>
    <property type="evidence" value="ECO:0007669"/>
    <property type="project" value="UniProtKB-SubCell"/>
</dbReference>
<dbReference type="GO" id="GO:0016645">
    <property type="term" value="F:oxidoreductase activity, acting on the CH-NH group of donors"/>
    <property type="evidence" value="ECO:0007669"/>
    <property type="project" value="InterPro"/>
</dbReference>
<keyword evidence="4 10" id="KW-0808">Transferase</keyword>
<comment type="function">
    <text evidence="10">Catalyzes the last two steps in the biosynthesis of 5-methylaminomethyl-2-thiouridine (mnm(5)s(2)U) at the wobble position (U34) in tRNA. Catalyzes the FAD-dependent demodification of cmnm(5)s(2)U34 to nm(5)s(2)U34, followed by the transfer of a methyl group from S-adenosyl-L-methionine to nm(5)s(2)U34, to form mnm(5)s(2)U34.</text>
</comment>
<dbReference type="Gene3D" id="3.30.9.10">
    <property type="entry name" value="D-Amino Acid Oxidase, subunit A, domain 2"/>
    <property type="match status" value="1"/>
</dbReference>
<dbReference type="SUPFAM" id="SSF51905">
    <property type="entry name" value="FAD/NAD(P)-binding domain"/>
    <property type="match status" value="1"/>
</dbReference>
<evidence type="ECO:0000259" key="12">
    <source>
        <dbReference type="Pfam" id="PF05430"/>
    </source>
</evidence>
<dbReference type="GO" id="GO:0004808">
    <property type="term" value="F:tRNA (5-methylaminomethyl-2-thiouridylate)(34)-methyltransferase activity"/>
    <property type="evidence" value="ECO:0007669"/>
    <property type="project" value="UniProtKB-EC"/>
</dbReference>
<dbReference type="GO" id="GO:0032259">
    <property type="term" value="P:methylation"/>
    <property type="evidence" value="ECO:0007669"/>
    <property type="project" value="UniProtKB-KW"/>
</dbReference>
<evidence type="ECO:0000256" key="7">
    <source>
        <dbReference type="ARBA" id="ARBA00022827"/>
    </source>
</evidence>
<dbReference type="InterPro" id="IPR008471">
    <property type="entry name" value="MnmC-like_methylTransf"/>
</dbReference>
<evidence type="ECO:0000256" key="10">
    <source>
        <dbReference type="HAMAP-Rule" id="MF_01102"/>
    </source>
</evidence>
<keyword evidence="9 10" id="KW-0511">Multifunctional enzyme</keyword>
<dbReference type="InterPro" id="IPR036188">
    <property type="entry name" value="FAD/NAD-bd_sf"/>
</dbReference>
<dbReference type="PANTHER" id="PTHR13847">
    <property type="entry name" value="SARCOSINE DEHYDROGENASE-RELATED"/>
    <property type="match status" value="1"/>
</dbReference>
<keyword evidence="1 10" id="KW-0963">Cytoplasm</keyword>
<evidence type="ECO:0000313" key="14">
    <source>
        <dbReference type="Proteomes" id="UP000198305"/>
    </source>
</evidence>
<dbReference type="AlphaFoldDB" id="A0A238YLV4"/>
<dbReference type="EMBL" id="FZOA01000002">
    <property type="protein sequence ID" value="SNR72097.1"/>
    <property type="molecule type" value="Genomic_DNA"/>
</dbReference>
<dbReference type="NCBIfam" id="NF002481">
    <property type="entry name" value="PRK01747.1-2"/>
    <property type="match status" value="1"/>
</dbReference>
<reference evidence="14" key="1">
    <citation type="submission" date="2017-06" db="EMBL/GenBank/DDBJ databases">
        <authorList>
            <person name="Varghese N."/>
            <person name="Submissions S."/>
        </authorList>
    </citation>
    <scope>NUCLEOTIDE SEQUENCE [LARGE SCALE GENOMIC DNA]</scope>
    <source>
        <strain evidence="14">Ca-68</strain>
    </source>
</reference>
<accession>A0A238YLV4</accession>